<dbReference type="PANTHER" id="PTHR33824">
    <property type="entry name" value="POLYKETIDE CYCLASE/DEHYDRASE AND LIPID TRANSPORT SUPERFAMILY PROTEIN"/>
    <property type="match status" value="1"/>
</dbReference>
<reference evidence="6" key="1">
    <citation type="journal article" date="2019" name="Int. J. Syst. Evol. Microbiol.">
        <title>The Global Catalogue of Microorganisms (GCM) 10K type strain sequencing project: providing services to taxonomists for standard genome sequencing and annotation.</title>
        <authorList>
            <consortium name="The Broad Institute Genomics Platform"/>
            <consortium name="The Broad Institute Genome Sequencing Center for Infectious Disease"/>
            <person name="Wu L."/>
            <person name="Ma J."/>
        </authorList>
    </citation>
    <scope>NUCLEOTIDE SEQUENCE [LARGE SCALE GENOMIC DNA]</scope>
    <source>
        <strain evidence="6">KCTC 62195</strain>
    </source>
</reference>
<evidence type="ECO:0000256" key="1">
    <source>
        <dbReference type="ARBA" id="ARBA00008918"/>
    </source>
</evidence>
<dbReference type="SUPFAM" id="SSF55961">
    <property type="entry name" value="Bet v1-like"/>
    <property type="match status" value="1"/>
</dbReference>
<comment type="caution">
    <text evidence="5">The sequence shown here is derived from an EMBL/GenBank/DDBJ whole genome shotgun (WGS) entry which is preliminary data.</text>
</comment>
<dbReference type="InterPro" id="IPR047137">
    <property type="entry name" value="ORF3"/>
</dbReference>
<accession>A0ABV7ARU9</accession>
<sequence length="266" mass="29197">MNCNPPLASQRIPAERLNQPDIQGLERAASLAGGGLLLGNGLHRGGLGGWLQVLLGGLALARGLSGRSRLKAAMRPSPLEEQLIEDSHWRSARAVARSITIDRPREELYRYWRDFSNLPTFMTCIERVEVLSGDRSRWLARLPLGRTLEWTSRLTEDVPGERLAWESEADAPLRNRGWVTFRNAPDGRSTEIQALIAYEPPAGGLGHALGGLLDRLPAFKTLQDLRRLKQLMETGEIASGRSGGAQRPPVMPAPAEPGRPDLGGRQ</sequence>
<feature type="domain" description="Coenzyme Q-binding protein COQ10 START" evidence="4">
    <location>
        <begin position="101"/>
        <end position="225"/>
    </location>
</feature>
<evidence type="ECO:0000256" key="2">
    <source>
        <dbReference type="ARBA" id="ARBA00022649"/>
    </source>
</evidence>
<proteinExistence type="inferred from homology"/>
<dbReference type="Gene3D" id="3.30.530.20">
    <property type="match status" value="1"/>
</dbReference>
<feature type="region of interest" description="Disordered" evidence="3">
    <location>
        <begin position="235"/>
        <end position="266"/>
    </location>
</feature>
<keyword evidence="6" id="KW-1185">Reference proteome</keyword>
<protein>
    <submittedName>
        <fullName evidence="5">SRPBCC family protein</fullName>
    </submittedName>
</protein>
<evidence type="ECO:0000313" key="5">
    <source>
        <dbReference type="EMBL" id="MFC2971956.1"/>
    </source>
</evidence>
<dbReference type="EMBL" id="JBHRSJ010000012">
    <property type="protein sequence ID" value="MFC2971956.1"/>
    <property type="molecule type" value="Genomic_DNA"/>
</dbReference>
<evidence type="ECO:0000313" key="6">
    <source>
        <dbReference type="Proteomes" id="UP001595457"/>
    </source>
</evidence>
<dbReference type="InterPro" id="IPR023393">
    <property type="entry name" value="START-like_dom_sf"/>
</dbReference>
<keyword evidence="2" id="KW-1277">Toxin-antitoxin system</keyword>
<dbReference type="PANTHER" id="PTHR33824:SF7">
    <property type="entry name" value="POLYKETIDE CYCLASE_DEHYDRASE AND LIPID TRANSPORT SUPERFAMILY PROTEIN"/>
    <property type="match status" value="1"/>
</dbReference>
<name>A0ABV7ARU9_9GAMM</name>
<dbReference type="InterPro" id="IPR005031">
    <property type="entry name" value="COQ10_START"/>
</dbReference>
<comment type="similarity">
    <text evidence="1">Belongs to the ribosome association toxin RatA family.</text>
</comment>
<evidence type="ECO:0000259" key="4">
    <source>
        <dbReference type="Pfam" id="PF03364"/>
    </source>
</evidence>
<dbReference type="CDD" id="cd07817">
    <property type="entry name" value="SRPBCC_8"/>
    <property type="match status" value="1"/>
</dbReference>
<dbReference type="Pfam" id="PF03364">
    <property type="entry name" value="Polyketide_cyc"/>
    <property type="match status" value="1"/>
</dbReference>
<organism evidence="5 6">
    <name type="scientific">Azotobacter bryophylli</name>
    <dbReference type="NCBI Taxonomy" id="1986537"/>
    <lineage>
        <taxon>Bacteria</taxon>
        <taxon>Pseudomonadati</taxon>
        <taxon>Pseudomonadota</taxon>
        <taxon>Gammaproteobacteria</taxon>
        <taxon>Pseudomonadales</taxon>
        <taxon>Pseudomonadaceae</taxon>
        <taxon>Azotobacter</taxon>
    </lineage>
</organism>
<evidence type="ECO:0000256" key="3">
    <source>
        <dbReference type="SAM" id="MobiDB-lite"/>
    </source>
</evidence>
<dbReference type="RefSeq" id="WP_377813572.1">
    <property type="nucleotide sequence ID" value="NZ_JBHRSJ010000012.1"/>
</dbReference>
<dbReference type="Proteomes" id="UP001595457">
    <property type="component" value="Unassembled WGS sequence"/>
</dbReference>
<gene>
    <name evidence="5" type="ORF">ACFOJE_06980</name>
</gene>